<keyword evidence="2" id="KW-1185">Reference proteome</keyword>
<proteinExistence type="predicted"/>
<protein>
    <submittedName>
        <fullName evidence="1">Uncharacterized protein</fullName>
    </submittedName>
</protein>
<dbReference type="Proteomes" id="UP000244773">
    <property type="component" value="Segment"/>
</dbReference>
<reference evidence="1" key="1">
    <citation type="journal article" date="2018" name="Virology">
        <title>A giant virus infecting green algae encodes key fermentation genes.</title>
        <authorList>
            <person name="Schvarcz C.R."/>
            <person name="Steward G.F."/>
        </authorList>
    </citation>
    <scope>NUCLEOTIDE SEQUENCE [LARGE SCALE GENOMIC DNA]</scope>
</reference>
<dbReference type="EMBL" id="KY322437">
    <property type="protein sequence ID" value="AUF82415.1"/>
    <property type="molecule type" value="Genomic_DNA"/>
</dbReference>
<evidence type="ECO:0000313" key="1">
    <source>
        <dbReference type="EMBL" id="AUF82415.1"/>
    </source>
</evidence>
<organism evidence="1">
    <name type="scientific">Tetraselmis virus 1</name>
    <dbReference type="NCBI Taxonomy" id="2060617"/>
    <lineage>
        <taxon>Viruses</taxon>
        <taxon>Varidnaviria</taxon>
        <taxon>Bamfordvirae</taxon>
        <taxon>Nucleocytoviricota</taxon>
        <taxon>Megaviricetes</taxon>
        <taxon>Imitervirales</taxon>
        <taxon>Allomimiviridae</taxon>
        <taxon>Oceanusvirus</taxon>
        <taxon>Oceanusvirus kaneohense</taxon>
    </lineage>
</organism>
<sequence>MNSKYAIMLWGIPESGESVATCISELISATHTTKYISPKTLMKHLSLKQRKKPCIEQSRDKELEECEADVIIYDGTMSPTLSIKSSLECLSKHRNKIFIVRIGCAKSNIEHISRELSKVGKTLDSKWIEMATKIFSFDLSSVYATISRASFEVIDADVVDSVNIASDKILDSIEMVLED</sequence>
<name>A0A2P0VND3_9VIRU</name>
<evidence type="ECO:0000313" key="2">
    <source>
        <dbReference type="Proteomes" id="UP000244773"/>
    </source>
</evidence>
<gene>
    <name evidence="1" type="ORF">TetV_323</name>
</gene>
<accession>A0A2P0VND3</accession>